<organism evidence="2 3">
    <name type="scientific">Vibrio aestuarianus</name>
    <dbReference type="NCBI Taxonomy" id="28171"/>
    <lineage>
        <taxon>Bacteria</taxon>
        <taxon>Pseudomonadati</taxon>
        <taxon>Pseudomonadota</taxon>
        <taxon>Gammaproteobacteria</taxon>
        <taxon>Vibrionales</taxon>
        <taxon>Vibrionaceae</taxon>
        <taxon>Vibrio</taxon>
    </lineage>
</organism>
<keyword evidence="1" id="KW-0732">Signal</keyword>
<evidence type="ECO:0000256" key="1">
    <source>
        <dbReference type="SAM" id="SignalP"/>
    </source>
</evidence>
<dbReference type="AlphaFoldDB" id="A0AAX3U793"/>
<reference evidence="2" key="1">
    <citation type="submission" date="2022-02" db="EMBL/GenBank/DDBJ databases">
        <title>Emergence and expansion in Europe of a Vibrio aestuarianus clonal complex pathogenic for oysters.</title>
        <authorList>
            <person name="Mesnil A."/>
            <person name="Travers M.-A."/>
        </authorList>
    </citation>
    <scope>NUCLEOTIDE SEQUENCE</scope>
    <source>
        <strain evidence="2">U29</strain>
    </source>
</reference>
<gene>
    <name evidence="2" type="ORF">PYE51_18575</name>
</gene>
<accession>A0AAX3U793</accession>
<dbReference type="EMBL" id="CP118710">
    <property type="protein sequence ID" value="WGK83352.1"/>
    <property type="molecule type" value="Genomic_DNA"/>
</dbReference>
<dbReference type="RefSeq" id="WP_301066919.1">
    <property type="nucleotide sequence ID" value="NZ_CP118710.1"/>
</dbReference>
<proteinExistence type="predicted"/>
<name>A0AAX3U793_9VIBR</name>
<sequence>MNLKSLSLAVSTLLICSSAFATSLNIQVKNNANGELWQGGLNVQNVIGQGDSVPTNLKDGFTLTPMEFDAANQPEISGMVTVMVTRHNNIRIDCILSDGKNNKLTFIPYYYDGTKGKAFTCKPISDPQSKIIVNKDNVENMKIVYQKYGQ</sequence>
<dbReference type="Proteomes" id="UP001239257">
    <property type="component" value="Chromosome 2"/>
</dbReference>
<evidence type="ECO:0000313" key="3">
    <source>
        <dbReference type="Proteomes" id="UP001239257"/>
    </source>
</evidence>
<feature type="chain" id="PRO_5043802720" evidence="1">
    <location>
        <begin position="22"/>
        <end position="150"/>
    </location>
</feature>
<feature type="signal peptide" evidence="1">
    <location>
        <begin position="1"/>
        <end position="21"/>
    </location>
</feature>
<protein>
    <submittedName>
        <fullName evidence="2">Uncharacterized protein</fullName>
    </submittedName>
</protein>
<evidence type="ECO:0000313" key="2">
    <source>
        <dbReference type="EMBL" id="WGK83352.1"/>
    </source>
</evidence>